<dbReference type="EMBL" id="WOCE01000004">
    <property type="protein sequence ID" value="KAE9616296.1"/>
    <property type="molecule type" value="Genomic_DNA"/>
</dbReference>
<dbReference type="Proteomes" id="UP000447434">
    <property type="component" value="Chromosome 4"/>
</dbReference>
<name>A0A6A4QSS5_LUPAL</name>
<comment type="caution">
    <text evidence="1">The sequence shown here is derived from an EMBL/GenBank/DDBJ whole genome shotgun (WGS) entry which is preliminary data.</text>
</comment>
<reference evidence="2" key="1">
    <citation type="journal article" date="2020" name="Nat. Commun.">
        <title>Genome sequence of the cluster root forming white lupin.</title>
        <authorList>
            <person name="Hufnagel B."/>
            <person name="Marques A."/>
            <person name="Soriano A."/>
            <person name="Marques L."/>
            <person name="Divol F."/>
            <person name="Doumas P."/>
            <person name="Sallet E."/>
            <person name="Mancinotti D."/>
            <person name="Carrere S."/>
            <person name="Marande W."/>
            <person name="Arribat S."/>
            <person name="Keller J."/>
            <person name="Huneau C."/>
            <person name="Blein T."/>
            <person name="Aime D."/>
            <person name="Laguerre M."/>
            <person name="Taylor J."/>
            <person name="Schubert V."/>
            <person name="Nelson M."/>
            <person name="Geu-Flores F."/>
            <person name="Crespi M."/>
            <person name="Gallardo-Guerrero K."/>
            <person name="Delaux P.-M."/>
            <person name="Salse J."/>
            <person name="Berges H."/>
            <person name="Guyot R."/>
            <person name="Gouzy J."/>
            <person name="Peret B."/>
        </authorList>
    </citation>
    <scope>NUCLEOTIDE SEQUENCE [LARGE SCALE GENOMIC DNA]</scope>
    <source>
        <strain evidence="2">cv. Amiga</strain>
    </source>
</reference>
<gene>
    <name evidence="1" type="ORF">Lalb_Chr04g0264201</name>
</gene>
<organism evidence="1 2">
    <name type="scientific">Lupinus albus</name>
    <name type="common">White lupine</name>
    <name type="synonym">Lupinus termis</name>
    <dbReference type="NCBI Taxonomy" id="3870"/>
    <lineage>
        <taxon>Eukaryota</taxon>
        <taxon>Viridiplantae</taxon>
        <taxon>Streptophyta</taxon>
        <taxon>Embryophyta</taxon>
        <taxon>Tracheophyta</taxon>
        <taxon>Spermatophyta</taxon>
        <taxon>Magnoliopsida</taxon>
        <taxon>eudicotyledons</taxon>
        <taxon>Gunneridae</taxon>
        <taxon>Pentapetalae</taxon>
        <taxon>rosids</taxon>
        <taxon>fabids</taxon>
        <taxon>Fabales</taxon>
        <taxon>Fabaceae</taxon>
        <taxon>Papilionoideae</taxon>
        <taxon>50 kb inversion clade</taxon>
        <taxon>genistoids sensu lato</taxon>
        <taxon>core genistoids</taxon>
        <taxon>Genisteae</taxon>
        <taxon>Lupinus</taxon>
    </lineage>
</organism>
<evidence type="ECO:0000313" key="1">
    <source>
        <dbReference type="EMBL" id="KAE9616296.1"/>
    </source>
</evidence>
<sequence length="56" mass="6877">MCLLWCMWWRRSFSLKNSYFCTFYNIFGHDLPFYYYAPPSFGVSYFHFYGTPSNTD</sequence>
<protein>
    <submittedName>
        <fullName evidence="1">Uncharacterized protein</fullName>
    </submittedName>
</protein>
<dbReference type="AlphaFoldDB" id="A0A6A4QSS5"/>
<accession>A0A6A4QSS5</accession>
<proteinExistence type="predicted"/>
<evidence type="ECO:0000313" key="2">
    <source>
        <dbReference type="Proteomes" id="UP000447434"/>
    </source>
</evidence>
<keyword evidence="2" id="KW-1185">Reference proteome</keyword>